<evidence type="ECO:0000313" key="1">
    <source>
        <dbReference type="EMBL" id="KAI3795668.1"/>
    </source>
</evidence>
<dbReference type="Proteomes" id="UP001056120">
    <property type="component" value="Linkage Group LG12"/>
</dbReference>
<keyword evidence="2" id="KW-1185">Reference proteome</keyword>
<name>A0ACB9HIB4_9ASTR</name>
<proteinExistence type="predicted"/>
<reference evidence="1 2" key="2">
    <citation type="journal article" date="2022" name="Mol. Ecol. Resour.">
        <title>The genomes of chicory, endive, great burdock and yacon provide insights into Asteraceae paleo-polyploidization history and plant inulin production.</title>
        <authorList>
            <person name="Fan W."/>
            <person name="Wang S."/>
            <person name="Wang H."/>
            <person name="Wang A."/>
            <person name="Jiang F."/>
            <person name="Liu H."/>
            <person name="Zhao H."/>
            <person name="Xu D."/>
            <person name="Zhang Y."/>
        </authorList>
    </citation>
    <scope>NUCLEOTIDE SEQUENCE [LARGE SCALE GENOMIC DNA]</scope>
    <source>
        <strain evidence="2">cv. Yunnan</strain>
        <tissue evidence="1">Leaves</tissue>
    </source>
</reference>
<gene>
    <name evidence="1" type="ORF">L1987_38325</name>
</gene>
<accession>A0ACB9HIB4</accession>
<organism evidence="1 2">
    <name type="scientific">Smallanthus sonchifolius</name>
    <dbReference type="NCBI Taxonomy" id="185202"/>
    <lineage>
        <taxon>Eukaryota</taxon>
        <taxon>Viridiplantae</taxon>
        <taxon>Streptophyta</taxon>
        <taxon>Embryophyta</taxon>
        <taxon>Tracheophyta</taxon>
        <taxon>Spermatophyta</taxon>
        <taxon>Magnoliopsida</taxon>
        <taxon>eudicotyledons</taxon>
        <taxon>Gunneridae</taxon>
        <taxon>Pentapetalae</taxon>
        <taxon>asterids</taxon>
        <taxon>campanulids</taxon>
        <taxon>Asterales</taxon>
        <taxon>Asteraceae</taxon>
        <taxon>Asteroideae</taxon>
        <taxon>Heliantheae alliance</taxon>
        <taxon>Millerieae</taxon>
        <taxon>Smallanthus</taxon>
    </lineage>
</organism>
<comment type="caution">
    <text evidence="1">The sequence shown here is derived from an EMBL/GenBank/DDBJ whole genome shotgun (WGS) entry which is preliminary data.</text>
</comment>
<evidence type="ECO:0000313" key="2">
    <source>
        <dbReference type="Proteomes" id="UP001056120"/>
    </source>
</evidence>
<sequence length="151" mass="16736">MLVGCVENAMDSSSFSLSVLRSSSKMSPIPLSFVPPNTLIGYYWSCLRIKSEDSLIKHMQRRTKGLVHVMDFEILFLYMSSFEAGVLGWMVLFVAAAAVTPRPDALMVVRCGVTSTTTAIVESVLSHLPHKKTTFVIEVSSMIEASNQHEY</sequence>
<reference evidence="2" key="1">
    <citation type="journal article" date="2022" name="Mol. Ecol. Resour.">
        <title>The genomes of chicory, endive, great burdock and yacon provide insights into Asteraceae palaeo-polyploidization history and plant inulin production.</title>
        <authorList>
            <person name="Fan W."/>
            <person name="Wang S."/>
            <person name="Wang H."/>
            <person name="Wang A."/>
            <person name="Jiang F."/>
            <person name="Liu H."/>
            <person name="Zhao H."/>
            <person name="Xu D."/>
            <person name="Zhang Y."/>
        </authorList>
    </citation>
    <scope>NUCLEOTIDE SEQUENCE [LARGE SCALE GENOMIC DNA]</scope>
    <source>
        <strain evidence="2">cv. Yunnan</strain>
    </source>
</reference>
<dbReference type="EMBL" id="CM042029">
    <property type="protein sequence ID" value="KAI3795668.1"/>
    <property type="molecule type" value="Genomic_DNA"/>
</dbReference>
<protein>
    <submittedName>
        <fullName evidence="1">Uncharacterized protein</fullName>
    </submittedName>
</protein>